<dbReference type="EMBL" id="UOFP01000299">
    <property type="protein sequence ID" value="VAW89910.1"/>
    <property type="molecule type" value="Genomic_DNA"/>
</dbReference>
<organism evidence="1">
    <name type="scientific">hydrothermal vent metagenome</name>
    <dbReference type="NCBI Taxonomy" id="652676"/>
    <lineage>
        <taxon>unclassified sequences</taxon>
        <taxon>metagenomes</taxon>
        <taxon>ecological metagenomes</taxon>
    </lineage>
</organism>
<name>A0A3B0ZLA4_9ZZZZ</name>
<proteinExistence type="predicted"/>
<gene>
    <name evidence="1" type="ORF">MNBD_GAMMA18-498</name>
</gene>
<accession>A0A3B0ZLA4</accession>
<reference evidence="1" key="1">
    <citation type="submission" date="2018-06" db="EMBL/GenBank/DDBJ databases">
        <authorList>
            <person name="Zhirakovskaya E."/>
        </authorList>
    </citation>
    <scope>NUCLEOTIDE SEQUENCE</scope>
</reference>
<evidence type="ECO:0000313" key="1">
    <source>
        <dbReference type="EMBL" id="VAW89910.1"/>
    </source>
</evidence>
<protein>
    <submittedName>
        <fullName evidence="1">Uncharacterized protein</fullName>
    </submittedName>
</protein>
<dbReference type="AlphaFoldDB" id="A0A3B0ZLA4"/>
<sequence>MCAEKSDAIQQMTTDKRYVEEQLSWLDNIDSLKTDQAKTNLIKSLRYLNKAVLATSYRYQLMIKLYKQAQILIDNSERDAKKKARNTVSVKLTRHLLQESIASYEIIISEFIESGDPQQQQELLAQSFCHTLRLESRYLMEHYLSYEPISNDVWNKIKRLYHRAQQLKLINMPLYEKTGAVQTIEEAFVAVLLFAAINPFRLHRSEIVNSYHILSQWAHHCHFEPCDSEWRSNGEWVICLNSGRPPEYLPAEQQPEDTDGLLRINIDTILEKDVLLGQKSAEENSDTEHTQLKQTLLERLRNGWITTPPRSYERRSHFQKMTLSVGLKNCHQLLIEEEVQLSSNHSPTWTLHLANQWLEAEVDSQERIIDKIQQIDVGIGGYGLSCPLQHYEKFLKGSLLLIRNANDSEKPWSIAQTCWKQIYEADSETIVGVSLLAVDAAPLIIIHAETKTETNGGLLLPRGDFNNPLATLILPDGHQEGETIQCITAHAQVKIELIKSLKQGPDFQQFSYRVVG</sequence>